<dbReference type="EMBL" id="AZAC01000005">
    <property type="protein sequence ID" value="KIX15062.1"/>
    <property type="molecule type" value="Genomic_DNA"/>
</dbReference>
<comment type="caution">
    <text evidence="1">The sequence shown here is derived from an EMBL/GenBank/DDBJ whole genome shotgun (WGS) entry which is preliminary data.</text>
</comment>
<gene>
    <name evidence="1" type="ORF">X474_06030</name>
</gene>
<evidence type="ECO:0000313" key="2">
    <source>
        <dbReference type="Proteomes" id="UP000032233"/>
    </source>
</evidence>
<dbReference type="Proteomes" id="UP000032233">
    <property type="component" value="Unassembled WGS sequence"/>
</dbReference>
<sequence>MNELEKQIKKKGVDLAYERLKFAGLILKSGLCWFRGSYYLFVDRLLPVDARIDMLEGALAELEELAANGRLERPFEQDRESEDQPKNG</sequence>
<keyword evidence="2" id="KW-1185">Reference proteome</keyword>
<proteinExistence type="predicted"/>
<reference evidence="1 2" key="1">
    <citation type="submission" date="2013-11" db="EMBL/GenBank/DDBJ databases">
        <title>Metagenomic analysis of a methanogenic consortium involved in long chain n-alkane degradation.</title>
        <authorList>
            <person name="Davidova I.A."/>
            <person name="Callaghan A.V."/>
            <person name="Wawrik B."/>
            <person name="Pruitt S."/>
            <person name="Marks C."/>
            <person name="Duncan K.E."/>
            <person name="Suflita J.M."/>
        </authorList>
    </citation>
    <scope>NUCLEOTIDE SEQUENCE [LARGE SCALE GENOMIC DNA]</scope>
    <source>
        <strain evidence="1 2">SPR</strain>
    </source>
</reference>
<accession>A0A0D2GJZ1</accession>
<protein>
    <submittedName>
        <fullName evidence="1">Uncharacterized protein</fullName>
    </submittedName>
</protein>
<organism evidence="1 2">
    <name type="scientific">Dethiosulfatarculus sandiegensis</name>
    <dbReference type="NCBI Taxonomy" id="1429043"/>
    <lineage>
        <taxon>Bacteria</taxon>
        <taxon>Pseudomonadati</taxon>
        <taxon>Thermodesulfobacteriota</taxon>
        <taxon>Desulfarculia</taxon>
        <taxon>Desulfarculales</taxon>
        <taxon>Desulfarculaceae</taxon>
        <taxon>Dethiosulfatarculus</taxon>
    </lineage>
</organism>
<dbReference type="AlphaFoldDB" id="A0A0D2GJZ1"/>
<dbReference type="InParanoid" id="A0A0D2GJZ1"/>
<name>A0A0D2GJZ1_9BACT</name>
<dbReference type="STRING" id="1429043.X474_06030"/>
<evidence type="ECO:0000313" key="1">
    <source>
        <dbReference type="EMBL" id="KIX15062.1"/>
    </source>
</evidence>